<dbReference type="EMBL" id="BIFH01000054">
    <property type="protein sequence ID" value="GCE01940.1"/>
    <property type="molecule type" value="Genomic_DNA"/>
</dbReference>
<dbReference type="InterPro" id="IPR036097">
    <property type="entry name" value="HisK_dim/P_sf"/>
</dbReference>
<feature type="domain" description="Histidine kinase" evidence="13">
    <location>
        <begin position="210"/>
        <end position="419"/>
    </location>
</feature>
<dbReference type="PANTHER" id="PTHR45436">
    <property type="entry name" value="SENSOR HISTIDINE KINASE YKOH"/>
    <property type="match status" value="1"/>
</dbReference>
<keyword evidence="6 12" id="KW-0812">Transmembrane</keyword>
<dbReference type="Gene3D" id="3.30.565.10">
    <property type="entry name" value="Histidine kinase-like ATPase, C-terminal domain"/>
    <property type="match status" value="1"/>
</dbReference>
<dbReference type="Pfam" id="PF02518">
    <property type="entry name" value="HATPase_c"/>
    <property type="match status" value="1"/>
</dbReference>
<dbReference type="Proteomes" id="UP000286931">
    <property type="component" value="Unassembled WGS sequence"/>
</dbReference>
<evidence type="ECO:0000256" key="6">
    <source>
        <dbReference type="ARBA" id="ARBA00022692"/>
    </source>
</evidence>
<dbReference type="Gene3D" id="1.10.287.130">
    <property type="match status" value="1"/>
</dbReference>
<dbReference type="AlphaFoldDB" id="A0A401Z511"/>
<dbReference type="InterPro" id="IPR036890">
    <property type="entry name" value="HATPase_C_sf"/>
</dbReference>
<dbReference type="SMART" id="SM00304">
    <property type="entry name" value="HAMP"/>
    <property type="match status" value="1"/>
</dbReference>
<dbReference type="PROSITE" id="PS50109">
    <property type="entry name" value="HIS_KIN"/>
    <property type="match status" value="1"/>
</dbReference>
<evidence type="ECO:0000259" key="13">
    <source>
        <dbReference type="PROSITE" id="PS50109"/>
    </source>
</evidence>
<evidence type="ECO:0000256" key="8">
    <source>
        <dbReference type="ARBA" id="ARBA00022989"/>
    </source>
</evidence>
<proteinExistence type="predicted"/>
<dbReference type="InterPro" id="IPR050428">
    <property type="entry name" value="TCS_sensor_his_kinase"/>
</dbReference>
<dbReference type="SMART" id="SM00387">
    <property type="entry name" value="HATPase_c"/>
    <property type="match status" value="1"/>
</dbReference>
<comment type="subcellular location">
    <subcellularLocation>
        <location evidence="2">Cell membrane</location>
    </subcellularLocation>
</comment>
<dbReference type="EC" id="2.7.13.3" evidence="3"/>
<dbReference type="PANTHER" id="PTHR45436:SF5">
    <property type="entry name" value="SENSOR HISTIDINE KINASE TRCS"/>
    <property type="match status" value="1"/>
</dbReference>
<dbReference type="Pfam" id="PF00672">
    <property type="entry name" value="HAMP"/>
    <property type="match status" value="1"/>
</dbReference>
<reference evidence="15 16" key="1">
    <citation type="submission" date="2018-12" db="EMBL/GenBank/DDBJ databases">
        <title>Draft genome sequence of Embleya hyalina NBRC 13850T.</title>
        <authorList>
            <person name="Komaki H."/>
            <person name="Hosoyama A."/>
            <person name="Kimura A."/>
            <person name="Ichikawa N."/>
            <person name="Tamura T."/>
        </authorList>
    </citation>
    <scope>NUCLEOTIDE SEQUENCE [LARGE SCALE GENOMIC DNA]</scope>
    <source>
        <strain evidence="15 16">NBRC 13850</strain>
    </source>
</reference>
<name>A0A401Z511_9ACTN</name>
<dbReference type="PRINTS" id="PR00344">
    <property type="entry name" value="BCTRLSENSOR"/>
</dbReference>
<protein>
    <recommendedName>
        <fullName evidence="3">histidine kinase</fullName>
        <ecNumber evidence="3">2.7.13.3</ecNumber>
    </recommendedName>
</protein>
<comment type="catalytic activity">
    <reaction evidence="1">
        <text>ATP + protein L-histidine = ADP + protein N-phospho-L-histidine.</text>
        <dbReference type="EC" id="2.7.13.3"/>
    </reaction>
</comment>
<evidence type="ECO:0000313" key="15">
    <source>
        <dbReference type="EMBL" id="GCE01940.1"/>
    </source>
</evidence>
<dbReference type="InterPro" id="IPR005467">
    <property type="entry name" value="His_kinase_dom"/>
</dbReference>
<evidence type="ECO:0000256" key="5">
    <source>
        <dbReference type="ARBA" id="ARBA00022679"/>
    </source>
</evidence>
<evidence type="ECO:0000256" key="1">
    <source>
        <dbReference type="ARBA" id="ARBA00000085"/>
    </source>
</evidence>
<keyword evidence="9" id="KW-0902">Two-component regulatory system</keyword>
<evidence type="ECO:0000313" key="16">
    <source>
        <dbReference type="Proteomes" id="UP000286931"/>
    </source>
</evidence>
<evidence type="ECO:0000256" key="11">
    <source>
        <dbReference type="SAM" id="MobiDB-lite"/>
    </source>
</evidence>
<evidence type="ECO:0000256" key="9">
    <source>
        <dbReference type="ARBA" id="ARBA00023012"/>
    </source>
</evidence>
<dbReference type="CDD" id="cd00082">
    <property type="entry name" value="HisKA"/>
    <property type="match status" value="1"/>
</dbReference>
<dbReference type="InterPro" id="IPR003594">
    <property type="entry name" value="HATPase_dom"/>
</dbReference>
<dbReference type="CDD" id="cd06225">
    <property type="entry name" value="HAMP"/>
    <property type="match status" value="1"/>
</dbReference>
<feature type="transmembrane region" description="Helical" evidence="12">
    <location>
        <begin position="32"/>
        <end position="54"/>
    </location>
</feature>
<evidence type="ECO:0000256" key="2">
    <source>
        <dbReference type="ARBA" id="ARBA00004236"/>
    </source>
</evidence>
<organism evidence="15 16">
    <name type="scientific">Embleya hyalina</name>
    <dbReference type="NCBI Taxonomy" id="516124"/>
    <lineage>
        <taxon>Bacteria</taxon>
        <taxon>Bacillati</taxon>
        <taxon>Actinomycetota</taxon>
        <taxon>Actinomycetes</taxon>
        <taxon>Kitasatosporales</taxon>
        <taxon>Streptomycetaceae</taxon>
        <taxon>Embleya</taxon>
    </lineage>
</organism>
<accession>A0A401Z511</accession>
<keyword evidence="8 12" id="KW-1133">Transmembrane helix</keyword>
<sequence length="450" mass="48255">MSGGVGLRGLAGDLRLLRRAVFRRPSARARLALMYGGMSLVVGTVLLGIVYWFVDQRVSQRLPTAMARTLSIDASGNVASIAPAAPVQTAPAQPAEPGAYAQYALPLERIRKASSVGQDVTMSQLLTVLGAALLLLAAASILVGWWMSGRVLRPVHGITATARRLSEHNLHERIAMPGPDDELKELADTFDGMLDRLEKSFDSRRLFVANASHELRTPLTIQRTAIEIGLADPHSPADIVETREHLLALNRRTERLIDGLLNLAVSERGNVRVSPVALDELTADVLRQTRPAAERAGVRVDANLAESTVAGDPLLLRQLVTNLIENAVRHNHAGGFITIGVSPGSFRIRNTGPVVPAARIPDLFEPFHRFRPNRTGSAKGSGLGLSIVQAIAHAHAARITTTANQHGGLSIAIALPTHHNNPTTPPRPTNHPTPPLDTPSTHPRSSPANV</sequence>
<dbReference type="Pfam" id="PF00512">
    <property type="entry name" value="HisKA"/>
    <property type="match status" value="1"/>
</dbReference>
<dbReference type="GO" id="GO:0000155">
    <property type="term" value="F:phosphorelay sensor kinase activity"/>
    <property type="evidence" value="ECO:0007669"/>
    <property type="project" value="InterPro"/>
</dbReference>
<dbReference type="SUPFAM" id="SSF158472">
    <property type="entry name" value="HAMP domain-like"/>
    <property type="match status" value="1"/>
</dbReference>
<dbReference type="InterPro" id="IPR003660">
    <property type="entry name" value="HAMP_dom"/>
</dbReference>
<dbReference type="InterPro" id="IPR003661">
    <property type="entry name" value="HisK_dim/P_dom"/>
</dbReference>
<dbReference type="SUPFAM" id="SSF47384">
    <property type="entry name" value="Homodimeric domain of signal transducing histidine kinase"/>
    <property type="match status" value="1"/>
</dbReference>
<evidence type="ECO:0000256" key="12">
    <source>
        <dbReference type="SAM" id="Phobius"/>
    </source>
</evidence>
<keyword evidence="16" id="KW-1185">Reference proteome</keyword>
<evidence type="ECO:0000259" key="14">
    <source>
        <dbReference type="PROSITE" id="PS50885"/>
    </source>
</evidence>
<feature type="compositionally biased region" description="Pro residues" evidence="11">
    <location>
        <begin position="423"/>
        <end position="437"/>
    </location>
</feature>
<keyword evidence="4" id="KW-0597">Phosphoprotein</keyword>
<evidence type="ECO:0000256" key="4">
    <source>
        <dbReference type="ARBA" id="ARBA00022553"/>
    </source>
</evidence>
<dbReference type="SUPFAM" id="SSF55874">
    <property type="entry name" value="ATPase domain of HSP90 chaperone/DNA topoisomerase II/histidine kinase"/>
    <property type="match status" value="1"/>
</dbReference>
<dbReference type="Gene3D" id="6.10.340.10">
    <property type="match status" value="1"/>
</dbReference>
<gene>
    <name evidence="15" type="ORF">EHYA_09715</name>
</gene>
<feature type="compositionally biased region" description="Polar residues" evidence="11">
    <location>
        <begin position="438"/>
        <end position="450"/>
    </location>
</feature>
<evidence type="ECO:0000256" key="7">
    <source>
        <dbReference type="ARBA" id="ARBA00022777"/>
    </source>
</evidence>
<dbReference type="PROSITE" id="PS50885">
    <property type="entry name" value="HAMP"/>
    <property type="match status" value="1"/>
</dbReference>
<feature type="domain" description="HAMP" evidence="14">
    <location>
        <begin position="149"/>
        <end position="202"/>
    </location>
</feature>
<dbReference type="RefSeq" id="WP_246127362.1">
    <property type="nucleotide sequence ID" value="NZ_BIFH01000054.1"/>
</dbReference>
<evidence type="ECO:0000256" key="10">
    <source>
        <dbReference type="ARBA" id="ARBA00023136"/>
    </source>
</evidence>
<keyword evidence="5" id="KW-0808">Transferase</keyword>
<feature type="region of interest" description="Disordered" evidence="11">
    <location>
        <begin position="415"/>
        <end position="450"/>
    </location>
</feature>
<keyword evidence="10 12" id="KW-0472">Membrane</keyword>
<comment type="caution">
    <text evidence="15">The sequence shown here is derived from an EMBL/GenBank/DDBJ whole genome shotgun (WGS) entry which is preliminary data.</text>
</comment>
<evidence type="ECO:0000256" key="3">
    <source>
        <dbReference type="ARBA" id="ARBA00012438"/>
    </source>
</evidence>
<dbReference type="InterPro" id="IPR004358">
    <property type="entry name" value="Sig_transdc_His_kin-like_C"/>
</dbReference>
<dbReference type="SMART" id="SM00388">
    <property type="entry name" value="HisKA"/>
    <property type="match status" value="1"/>
</dbReference>
<feature type="transmembrane region" description="Helical" evidence="12">
    <location>
        <begin position="125"/>
        <end position="146"/>
    </location>
</feature>
<dbReference type="GO" id="GO:0005886">
    <property type="term" value="C:plasma membrane"/>
    <property type="evidence" value="ECO:0007669"/>
    <property type="project" value="UniProtKB-SubCell"/>
</dbReference>
<keyword evidence="7 15" id="KW-0418">Kinase</keyword>